<dbReference type="RefSeq" id="WP_157542818.1">
    <property type="nucleotide sequence ID" value="NZ_WQLA01000006.1"/>
</dbReference>
<protein>
    <submittedName>
        <fullName evidence="2">Dihydrofolate reductase</fullName>
    </submittedName>
</protein>
<dbReference type="InterPro" id="IPR024072">
    <property type="entry name" value="DHFR-like_dom_sf"/>
</dbReference>
<dbReference type="Proteomes" id="UP000434850">
    <property type="component" value="Unassembled WGS sequence"/>
</dbReference>
<evidence type="ECO:0000313" key="2">
    <source>
        <dbReference type="EMBL" id="MVN92506.1"/>
    </source>
</evidence>
<accession>A0A6I4IG41</accession>
<dbReference type="Pfam" id="PF01872">
    <property type="entry name" value="RibD_C"/>
    <property type="match status" value="1"/>
</dbReference>
<organism evidence="2 3">
    <name type="scientific">Mucilaginibacter aquatilis</name>
    <dbReference type="NCBI Taxonomy" id="1517760"/>
    <lineage>
        <taxon>Bacteria</taxon>
        <taxon>Pseudomonadati</taxon>
        <taxon>Bacteroidota</taxon>
        <taxon>Sphingobacteriia</taxon>
        <taxon>Sphingobacteriales</taxon>
        <taxon>Sphingobacteriaceae</taxon>
        <taxon>Mucilaginibacter</taxon>
    </lineage>
</organism>
<comment type="caution">
    <text evidence="2">The sequence shown here is derived from an EMBL/GenBank/DDBJ whole genome shotgun (WGS) entry which is preliminary data.</text>
</comment>
<dbReference type="InterPro" id="IPR050765">
    <property type="entry name" value="Riboflavin_Biosynth_HTPR"/>
</dbReference>
<feature type="domain" description="Bacterial bifunctional deaminase-reductase C-terminal" evidence="1">
    <location>
        <begin position="2"/>
        <end position="165"/>
    </location>
</feature>
<name>A0A6I4IG41_9SPHI</name>
<dbReference type="AlphaFoldDB" id="A0A6I4IG41"/>
<dbReference type="PANTHER" id="PTHR38011:SF11">
    <property type="entry name" value="2,5-DIAMINO-6-RIBOSYLAMINO-4(3H)-PYRIMIDINONE 5'-PHOSPHATE REDUCTASE"/>
    <property type="match status" value="1"/>
</dbReference>
<dbReference type="OrthoDB" id="195113at2"/>
<keyword evidence="3" id="KW-1185">Reference proteome</keyword>
<dbReference type="InterPro" id="IPR002734">
    <property type="entry name" value="RibDG_C"/>
</dbReference>
<reference evidence="2 3" key="1">
    <citation type="submission" date="2019-12" db="EMBL/GenBank/DDBJ databases">
        <title>Mucilaginibacter sp. HME9299 genome sequencing and assembly.</title>
        <authorList>
            <person name="Kang H."/>
            <person name="Kim H."/>
            <person name="Joh K."/>
        </authorList>
    </citation>
    <scope>NUCLEOTIDE SEQUENCE [LARGE SCALE GENOMIC DNA]</scope>
    <source>
        <strain evidence="2 3">HME9299</strain>
    </source>
</reference>
<dbReference type="GO" id="GO:0009231">
    <property type="term" value="P:riboflavin biosynthetic process"/>
    <property type="evidence" value="ECO:0007669"/>
    <property type="project" value="InterPro"/>
</dbReference>
<dbReference type="PANTHER" id="PTHR38011">
    <property type="entry name" value="DIHYDROFOLATE REDUCTASE FAMILY PROTEIN (AFU_ORTHOLOGUE AFUA_8G06820)"/>
    <property type="match status" value="1"/>
</dbReference>
<dbReference type="GO" id="GO:0008703">
    <property type="term" value="F:5-amino-6-(5-phosphoribosylamino)uracil reductase activity"/>
    <property type="evidence" value="ECO:0007669"/>
    <property type="project" value="InterPro"/>
</dbReference>
<dbReference type="Gene3D" id="3.40.430.10">
    <property type="entry name" value="Dihydrofolate Reductase, subunit A"/>
    <property type="match status" value="1"/>
</dbReference>
<dbReference type="SUPFAM" id="SSF53597">
    <property type="entry name" value="Dihydrofolate reductase-like"/>
    <property type="match status" value="1"/>
</dbReference>
<evidence type="ECO:0000259" key="1">
    <source>
        <dbReference type="Pfam" id="PF01872"/>
    </source>
</evidence>
<proteinExistence type="predicted"/>
<sequence>MRKVILNLAVSLDGYIEGPEGEYDWCFTDQDYGLSDFAAQTDAIFVGRKSYELFAGKEDEYFPGIKKIYVFSDTIKSATHPNVELIGSTDIDTKVQSVINGEGGNIWLYGGAEAVKYFLDKRWISEMQLSVHPVILGSGKPLFENLKNRVELLLKDSITYSSGLVQLIYVLKPLFDTNALDVQLDELDERMF</sequence>
<dbReference type="EMBL" id="WQLA01000006">
    <property type="protein sequence ID" value="MVN92506.1"/>
    <property type="molecule type" value="Genomic_DNA"/>
</dbReference>
<evidence type="ECO:0000313" key="3">
    <source>
        <dbReference type="Proteomes" id="UP000434850"/>
    </source>
</evidence>
<gene>
    <name evidence="2" type="ORF">GO816_15315</name>
</gene>